<dbReference type="Pfam" id="PF07690">
    <property type="entry name" value="MFS_1"/>
    <property type="match status" value="1"/>
</dbReference>
<feature type="transmembrane region" description="Helical" evidence="2">
    <location>
        <begin position="289"/>
        <end position="308"/>
    </location>
</feature>
<reference evidence="5" key="1">
    <citation type="submission" date="2017-02" db="EMBL/GenBank/DDBJ databases">
        <title>Natronthermophilus aegyptiacus gen. nov.,sp. nov., an aerobic, extremely halophilic alkalithermophilic archaeon isolated from the athalassohaline Wadi An Natrun, Egypt.</title>
        <authorList>
            <person name="Zhao B."/>
        </authorList>
    </citation>
    <scope>NUCLEOTIDE SEQUENCE [LARGE SCALE GENOMIC DNA]</scope>
    <source>
        <strain evidence="5">JW/NM-HA 15</strain>
    </source>
</reference>
<dbReference type="Proteomes" id="UP000250088">
    <property type="component" value="Chromosome"/>
</dbReference>
<dbReference type="SUPFAM" id="SSF103473">
    <property type="entry name" value="MFS general substrate transporter"/>
    <property type="match status" value="1"/>
</dbReference>
<dbReference type="AlphaFoldDB" id="A0A2Z2HSQ3"/>
<proteinExistence type="predicted"/>
<evidence type="ECO:0000256" key="2">
    <source>
        <dbReference type="SAM" id="Phobius"/>
    </source>
</evidence>
<dbReference type="OrthoDB" id="117970at2157"/>
<accession>A0A2Z2HSQ3</accession>
<feature type="transmembrane region" description="Helical" evidence="2">
    <location>
        <begin position="58"/>
        <end position="76"/>
    </location>
</feature>
<feature type="transmembrane region" description="Helical" evidence="2">
    <location>
        <begin position="381"/>
        <end position="401"/>
    </location>
</feature>
<dbReference type="PANTHER" id="PTHR43129">
    <property type="entry name" value="FOSMIDOMYCIN RESISTANCE PROTEIN"/>
    <property type="match status" value="1"/>
</dbReference>
<evidence type="ECO:0000256" key="1">
    <source>
        <dbReference type="SAM" id="MobiDB-lite"/>
    </source>
</evidence>
<feature type="transmembrane region" description="Helical" evidence="2">
    <location>
        <begin position="407"/>
        <end position="427"/>
    </location>
</feature>
<feature type="transmembrane region" description="Helical" evidence="2">
    <location>
        <begin position="88"/>
        <end position="106"/>
    </location>
</feature>
<sequence length="430" mass="44744">MDNDVTRVQNAGPPRELPTLSVVSIVSAGHLLSHFYLLTLPPLFPLLVADFDATNAQLGLMVSMIYLATFVFQIPAGEFVDRIGAKRVFVIGVVLSALGTMLIGLATSYLFLLAFAFVAGIGQAAFHPADYALLDAVTADDEEGKSFGVHTFAGFVGFAAAPPIVGTLGLLYGWQTALVIVGAAGLAFGLFAQFAMGPVYLQQVAAADDPGSTVDSSGSVSDDRGYDLEADGSGESEGRFGSLTLLRQPAVLGMFVFFVVVTISDIGIQAFTAIFLVEGFGYEETIGNTTLTLFLAATAIGVLVGGWLADRFDFFIVIVCSLLATSVVFGLTVTPLVDRGPTAAMAIWSTAGFVFGLALPSRDRAINALSDAGDTGKSFGIVYTGLPLGGFVGPVVIGLAIDYVGLFSGFAVNAICFAIAAVIVYVVRST</sequence>
<evidence type="ECO:0000313" key="5">
    <source>
        <dbReference type="Proteomes" id="UP000250088"/>
    </source>
</evidence>
<feature type="transmembrane region" description="Helical" evidence="2">
    <location>
        <begin position="343"/>
        <end position="360"/>
    </location>
</feature>
<protein>
    <recommendedName>
        <fullName evidence="3">Major facilitator superfamily (MFS) profile domain-containing protein</fullName>
    </recommendedName>
</protein>
<keyword evidence="2" id="KW-0812">Transmembrane</keyword>
<dbReference type="GO" id="GO:0022857">
    <property type="term" value="F:transmembrane transporter activity"/>
    <property type="evidence" value="ECO:0007669"/>
    <property type="project" value="InterPro"/>
</dbReference>
<feature type="transmembrane region" description="Helical" evidence="2">
    <location>
        <begin position="17"/>
        <end position="38"/>
    </location>
</feature>
<dbReference type="Gene3D" id="1.20.1250.20">
    <property type="entry name" value="MFS general substrate transporter like domains"/>
    <property type="match status" value="2"/>
</dbReference>
<feature type="transmembrane region" description="Helical" evidence="2">
    <location>
        <begin position="250"/>
        <end position="277"/>
    </location>
</feature>
<dbReference type="InterPro" id="IPR036259">
    <property type="entry name" value="MFS_trans_sf"/>
</dbReference>
<gene>
    <name evidence="4" type="ORF">B1756_11060</name>
</gene>
<feature type="domain" description="Major facilitator superfamily (MFS) profile" evidence="3">
    <location>
        <begin position="22"/>
        <end position="430"/>
    </location>
</feature>
<evidence type="ECO:0000259" key="3">
    <source>
        <dbReference type="PROSITE" id="PS50850"/>
    </source>
</evidence>
<organism evidence="4 5">
    <name type="scientific">Natrarchaeobaculum aegyptiacum</name>
    <dbReference type="NCBI Taxonomy" id="745377"/>
    <lineage>
        <taxon>Archaea</taxon>
        <taxon>Methanobacteriati</taxon>
        <taxon>Methanobacteriota</taxon>
        <taxon>Stenosarchaea group</taxon>
        <taxon>Halobacteria</taxon>
        <taxon>Halobacteriales</taxon>
        <taxon>Natrialbaceae</taxon>
        <taxon>Natrarchaeobaculum</taxon>
    </lineage>
</organism>
<name>A0A2Z2HSQ3_9EURY</name>
<dbReference type="InterPro" id="IPR020846">
    <property type="entry name" value="MFS_dom"/>
</dbReference>
<dbReference type="InterPro" id="IPR011701">
    <property type="entry name" value="MFS"/>
</dbReference>
<feature type="compositionally biased region" description="Low complexity" evidence="1">
    <location>
        <begin position="209"/>
        <end position="220"/>
    </location>
</feature>
<dbReference type="PANTHER" id="PTHR43129:SF1">
    <property type="entry name" value="FOSMIDOMYCIN RESISTANCE PROTEIN"/>
    <property type="match status" value="1"/>
</dbReference>
<feature type="region of interest" description="Disordered" evidence="1">
    <location>
        <begin position="209"/>
        <end position="237"/>
    </location>
</feature>
<dbReference type="GO" id="GO:0005886">
    <property type="term" value="C:plasma membrane"/>
    <property type="evidence" value="ECO:0007669"/>
    <property type="project" value="TreeGrafter"/>
</dbReference>
<feature type="transmembrane region" description="Helical" evidence="2">
    <location>
        <begin position="315"/>
        <end position="337"/>
    </location>
</feature>
<keyword evidence="2" id="KW-1133">Transmembrane helix</keyword>
<keyword evidence="2" id="KW-0472">Membrane</keyword>
<dbReference type="KEGG" id="naj:B1756_11060"/>
<dbReference type="PROSITE" id="PS50850">
    <property type="entry name" value="MFS"/>
    <property type="match status" value="1"/>
</dbReference>
<feature type="transmembrane region" description="Helical" evidence="2">
    <location>
        <begin position="171"/>
        <end position="192"/>
    </location>
</feature>
<dbReference type="EMBL" id="CP019893">
    <property type="protein sequence ID" value="ARS90210.1"/>
    <property type="molecule type" value="Genomic_DNA"/>
</dbReference>
<keyword evidence="5" id="KW-1185">Reference proteome</keyword>
<evidence type="ECO:0000313" key="4">
    <source>
        <dbReference type="EMBL" id="ARS90210.1"/>
    </source>
</evidence>